<dbReference type="PANTHER" id="PTHR33973">
    <property type="entry name" value="OS07G0153300 PROTEIN"/>
    <property type="match status" value="1"/>
</dbReference>
<dbReference type="STRING" id="646.BJD16_12310"/>
<comment type="caution">
    <text evidence="1">The sequence shown here is derived from an EMBL/GenBank/DDBJ whole genome shotgun (WGS) entry which is preliminary data.</text>
</comment>
<organism evidence="1 2">
    <name type="scientific">Aeromonas sobria</name>
    <dbReference type="NCBI Taxonomy" id="646"/>
    <lineage>
        <taxon>Bacteria</taxon>
        <taxon>Pseudomonadati</taxon>
        <taxon>Pseudomonadota</taxon>
        <taxon>Gammaproteobacteria</taxon>
        <taxon>Aeromonadales</taxon>
        <taxon>Aeromonadaceae</taxon>
        <taxon>Aeromonas</taxon>
    </lineage>
</organism>
<dbReference type="GeneID" id="58921811"/>
<evidence type="ECO:0000313" key="1">
    <source>
        <dbReference type="EMBL" id="OHY93569.1"/>
    </source>
</evidence>
<gene>
    <name evidence="1" type="ORF">BJD16_12310</name>
</gene>
<dbReference type="InterPro" id="IPR010775">
    <property type="entry name" value="DUF1365"/>
</dbReference>
<sequence>MSTTAAEQTISAIWQGSVRHRRFAPRAHAFSYSLFMLGLDLDEIAALDQGRWFGVERAGLLSFHRDDYLKGSQGNLKQAVWQKVVELGGTADPSERVLLLGNVRCMGFYFSPVNFYFCYRQGEARYLLAEVSNTPWNERHYYLLDLAALAPHDKDFHVSPFMGLAMRYHWRIRPPAQETLIHIESHPVSGDAKLFDATLALSREPLSRKGLMALLVHWPWMTLKVLLGIYWQALRLFIKRTPIFSHPETR</sequence>
<name>A0A1S2CZL2_AERSO</name>
<dbReference type="Pfam" id="PF07103">
    <property type="entry name" value="DUF1365"/>
    <property type="match status" value="1"/>
</dbReference>
<reference evidence="1 2" key="1">
    <citation type="submission" date="2016-09" db="EMBL/GenBank/DDBJ databases">
        <title>Draft Genome Sequence of Aeromonas sobria Strain 08005, Isolated from Sick Rana catesbeiana.</title>
        <authorList>
            <person name="Yang Q."/>
        </authorList>
    </citation>
    <scope>NUCLEOTIDE SEQUENCE [LARGE SCALE GENOMIC DNA]</scope>
    <source>
        <strain evidence="1 2">08005</strain>
    </source>
</reference>
<dbReference type="AlphaFoldDB" id="A0A1S2CZL2"/>
<protein>
    <submittedName>
        <fullName evidence="1">Chromosome partitioning protein ParA</fullName>
    </submittedName>
</protein>
<evidence type="ECO:0000313" key="2">
    <source>
        <dbReference type="Proteomes" id="UP000179934"/>
    </source>
</evidence>
<accession>A0A1S2CZL2</accession>
<dbReference type="EMBL" id="MKFU01000010">
    <property type="protein sequence ID" value="OHY93569.1"/>
    <property type="molecule type" value="Genomic_DNA"/>
</dbReference>
<dbReference type="Proteomes" id="UP000179934">
    <property type="component" value="Unassembled WGS sequence"/>
</dbReference>
<dbReference type="OrthoDB" id="9778801at2"/>
<dbReference type="RefSeq" id="WP_042019953.1">
    <property type="nucleotide sequence ID" value="NZ_CDBW01000016.1"/>
</dbReference>
<dbReference type="PANTHER" id="PTHR33973:SF4">
    <property type="entry name" value="OS07G0153300 PROTEIN"/>
    <property type="match status" value="1"/>
</dbReference>
<proteinExistence type="predicted"/>